<evidence type="ECO:0000313" key="1">
    <source>
        <dbReference type="EMBL" id="DAA02318.1"/>
    </source>
</evidence>
<gene>
    <name evidence="1" type="ORF">HDC04083</name>
</gene>
<sequence length="169" mass="19277">MENHPFPAPRCNGFPTRLRGRQVIVTGVFQIAICHTYYLMPPFRIICIRPTPAIKLKFISLATVAGSCHRCEVLWVHFLRGDEVAGAHQLGKMLGNLQHPPASRCRGSTWRQFHKQTQNYEPMETKKKLEMEVEMDVEMGALRLSGIDTMMSMMMPPTGRCFAPFNEIN</sequence>
<accession>Q6IGZ6</accession>
<protein>
    <submittedName>
        <fullName evidence="1">HDC04083</fullName>
    </submittedName>
</protein>
<proteinExistence type="predicted"/>
<reference evidence="1" key="1">
    <citation type="journal article" date="2003" name="Genome Biol.">
        <title>An integrated gene annotation and transcriptional profiling approach towards the full gene content of the Drosophila genome.</title>
        <authorList>
            <person name="Hild M."/>
            <person name="Beckmann B."/>
            <person name="Haas S.A."/>
            <person name="Koch B."/>
            <person name="Solovyev V."/>
            <person name="Busold C."/>
            <person name="Fellenberg K."/>
            <person name="Boutros M."/>
            <person name="Vingron M."/>
            <person name="Sauer F."/>
            <person name="Hoheisel J.D."/>
            <person name="Paro R."/>
        </authorList>
    </citation>
    <scope>NUCLEOTIDE SEQUENCE</scope>
</reference>
<dbReference type="EMBL" id="BK003620">
    <property type="protein sequence ID" value="DAA02318.1"/>
    <property type="molecule type" value="Genomic_DNA"/>
</dbReference>
<dbReference type="AlphaFoldDB" id="Q6IGZ6"/>
<organism evidence="1">
    <name type="scientific">Drosophila melanogaster</name>
    <name type="common">Fruit fly</name>
    <dbReference type="NCBI Taxonomy" id="7227"/>
    <lineage>
        <taxon>Eukaryota</taxon>
        <taxon>Metazoa</taxon>
        <taxon>Ecdysozoa</taxon>
        <taxon>Arthropoda</taxon>
        <taxon>Hexapoda</taxon>
        <taxon>Insecta</taxon>
        <taxon>Pterygota</taxon>
        <taxon>Neoptera</taxon>
        <taxon>Endopterygota</taxon>
        <taxon>Diptera</taxon>
        <taxon>Brachycera</taxon>
        <taxon>Muscomorpha</taxon>
        <taxon>Ephydroidea</taxon>
        <taxon>Drosophilidae</taxon>
        <taxon>Drosophila</taxon>
        <taxon>Sophophora</taxon>
    </lineage>
</organism>
<name>Q6IGZ6_DROME</name>